<comment type="caution">
    <text evidence="2">The sequence shown here is derived from an EMBL/GenBank/DDBJ whole genome shotgun (WGS) entry which is preliminary data.</text>
</comment>
<dbReference type="OrthoDB" id="5229808at2759"/>
<accession>A0A8H6VV28</accession>
<proteinExistence type="predicted"/>
<feature type="transmembrane region" description="Helical" evidence="1">
    <location>
        <begin position="89"/>
        <end position="111"/>
    </location>
</feature>
<dbReference type="PANTHER" id="PTHR28228">
    <property type="entry name" value="SECRETORY COMPONENT PROTEIN SHR3"/>
    <property type="match status" value="1"/>
</dbReference>
<keyword evidence="1" id="KW-1133">Transmembrane helix</keyword>
<dbReference type="InterPro" id="IPR013248">
    <property type="entry name" value="Psh3/Shr3"/>
</dbReference>
<keyword evidence="1" id="KW-0472">Membrane</keyword>
<keyword evidence="1" id="KW-0812">Transmembrane</keyword>
<dbReference type="Pfam" id="PF08229">
    <property type="entry name" value="SHR3_chaperone"/>
    <property type="match status" value="1"/>
</dbReference>
<gene>
    <name evidence="2" type="ORF">MIND_01038500</name>
</gene>
<dbReference type="GO" id="GO:0051082">
    <property type="term" value="F:unfolded protein binding"/>
    <property type="evidence" value="ECO:0007669"/>
    <property type="project" value="TreeGrafter"/>
</dbReference>
<feature type="transmembrane region" description="Helical" evidence="1">
    <location>
        <begin position="131"/>
        <end position="151"/>
    </location>
</feature>
<reference evidence="2" key="1">
    <citation type="submission" date="2020-05" db="EMBL/GenBank/DDBJ databases">
        <title>Mycena genomes resolve the evolution of fungal bioluminescence.</title>
        <authorList>
            <person name="Tsai I.J."/>
        </authorList>
    </citation>
    <scope>NUCLEOTIDE SEQUENCE</scope>
    <source>
        <strain evidence="2">171206Taipei</strain>
    </source>
</reference>
<feature type="transmembrane region" description="Helical" evidence="1">
    <location>
        <begin position="7"/>
        <end position="25"/>
    </location>
</feature>
<dbReference type="GO" id="GO:0005789">
    <property type="term" value="C:endoplasmic reticulum membrane"/>
    <property type="evidence" value="ECO:0007669"/>
    <property type="project" value="TreeGrafter"/>
</dbReference>
<evidence type="ECO:0000313" key="3">
    <source>
        <dbReference type="Proteomes" id="UP000636479"/>
    </source>
</evidence>
<dbReference type="SMART" id="SM00786">
    <property type="entry name" value="SHR3_chaperone"/>
    <property type="match status" value="1"/>
</dbReference>
<feature type="transmembrane region" description="Helical" evidence="1">
    <location>
        <begin position="56"/>
        <end position="77"/>
    </location>
</feature>
<keyword evidence="3" id="KW-1185">Reference proteome</keyword>
<sequence>MGIRSTVVFCVTSFLLGTLFTHWIADSLTLWKSPITDEHLWTAASYYYFLTKAAPFILYLFTAVVALGAIAVLWSLGDGEASNLMFDGGSVFLFGTSVALYSYSVIPVIVAKFATLPVHQEKVPDLMRNDILHLASNNLMCSVALTGVLILQAGRFWTERSDDSQVAAELRRQTALLRAAESRARTPEPQKPS</sequence>
<dbReference type="GO" id="GO:0006888">
    <property type="term" value="P:endoplasmic reticulum to Golgi vesicle-mediated transport"/>
    <property type="evidence" value="ECO:0007669"/>
    <property type="project" value="TreeGrafter"/>
</dbReference>
<dbReference type="Proteomes" id="UP000636479">
    <property type="component" value="Unassembled WGS sequence"/>
</dbReference>
<organism evidence="2 3">
    <name type="scientific">Mycena indigotica</name>
    <dbReference type="NCBI Taxonomy" id="2126181"/>
    <lineage>
        <taxon>Eukaryota</taxon>
        <taxon>Fungi</taxon>
        <taxon>Dikarya</taxon>
        <taxon>Basidiomycota</taxon>
        <taxon>Agaricomycotina</taxon>
        <taxon>Agaricomycetes</taxon>
        <taxon>Agaricomycetidae</taxon>
        <taxon>Agaricales</taxon>
        <taxon>Marasmiineae</taxon>
        <taxon>Mycenaceae</taxon>
        <taxon>Mycena</taxon>
    </lineage>
</organism>
<dbReference type="AlphaFoldDB" id="A0A8H6VV28"/>
<dbReference type="GeneID" id="59349489"/>
<evidence type="ECO:0000256" key="1">
    <source>
        <dbReference type="SAM" id="Phobius"/>
    </source>
</evidence>
<dbReference type="PANTHER" id="PTHR28228:SF1">
    <property type="entry name" value="SECRETORY COMPONENT PROTEIN SHR3"/>
    <property type="match status" value="1"/>
</dbReference>
<dbReference type="RefSeq" id="XP_037216367.1">
    <property type="nucleotide sequence ID" value="XM_037366973.1"/>
</dbReference>
<dbReference type="EMBL" id="JACAZF010000009">
    <property type="protein sequence ID" value="KAF7295004.1"/>
    <property type="molecule type" value="Genomic_DNA"/>
</dbReference>
<evidence type="ECO:0008006" key="4">
    <source>
        <dbReference type="Google" id="ProtNLM"/>
    </source>
</evidence>
<evidence type="ECO:0000313" key="2">
    <source>
        <dbReference type="EMBL" id="KAF7295004.1"/>
    </source>
</evidence>
<name>A0A8H6VV28_9AGAR</name>
<protein>
    <recommendedName>
        <fullName evidence="4">Shr3 amino acid permease chaperone</fullName>
    </recommendedName>
</protein>